<proteinExistence type="predicted"/>
<protein>
    <recommendedName>
        <fullName evidence="3">WXG100 family type VII secretion target</fullName>
    </recommendedName>
</protein>
<dbReference type="RefSeq" id="WP_121657740.1">
    <property type="nucleotide sequence ID" value="NZ_BMEK01000001.1"/>
</dbReference>
<dbReference type="AlphaFoldDB" id="A0A3L7J465"/>
<dbReference type="Proteomes" id="UP000282460">
    <property type="component" value="Unassembled WGS sequence"/>
</dbReference>
<dbReference type="OrthoDB" id="5195569at2"/>
<keyword evidence="2" id="KW-1185">Reference proteome</keyword>
<dbReference type="EMBL" id="RCWJ01000001">
    <property type="protein sequence ID" value="RLQ85367.1"/>
    <property type="molecule type" value="Genomic_DNA"/>
</dbReference>
<name>A0A3L7J465_9MICO</name>
<accession>A0A3L7J465</accession>
<organism evidence="1 2">
    <name type="scientific">Mycetocola zhadangensis</name>
    <dbReference type="NCBI Taxonomy" id="1164595"/>
    <lineage>
        <taxon>Bacteria</taxon>
        <taxon>Bacillati</taxon>
        <taxon>Actinomycetota</taxon>
        <taxon>Actinomycetes</taxon>
        <taxon>Micrococcales</taxon>
        <taxon>Microbacteriaceae</taxon>
        <taxon>Mycetocola</taxon>
    </lineage>
</organism>
<evidence type="ECO:0000313" key="2">
    <source>
        <dbReference type="Proteomes" id="UP000282460"/>
    </source>
</evidence>
<reference evidence="1 2" key="1">
    <citation type="submission" date="2018-10" db="EMBL/GenBank/DDBJ databases">
        <authorList>
            <person name="Li J."/>
        </authorList>
    </citation>
    <scope>NUCLEOTIDE SEQUENCE [LARGE SCALE GENOMIC DNA]</scope>
    <source>
        <strain evidence="1 2">ZD1-4</strain>
    </source>
</reference>
<evidence type="ECO:0000313" key="1">
    <source>
        <dbReference type="EMBL" id="RLQ85367.1"/>
    </source>
</evidence>
<gene>
    <name evidence="1" type="ORF">D9V28_00265</name>
</gene>
<comment type="caution">
    <text evidence="1">The sequence shown here is derived from an EMBL/GenBank/DDBJ whole genome shotgun (WGS) entry which is preliminary data.</text>
</comment>
<evidence type="ECO:0008006" key="3">
    <source>
        <dbReference type="Google" id="ProtNLM"/>
    </source>
</evidence>
<sequence>MSGQLIVKGQLLKQTQIDLQSILTEFEGAEKFSEAVADLTGHPRLAGRVRDFASSWNIKRDETIESVKAIKDSVGSIADTFTQLDADLAKALTKTSGTPIPGVPSAS</sequence>